<dbReference type="InterPro" id="IPR046496">
    <property type="entry name" value="DUF6589"/>
</dbReference>
<dbReference type="EMBL" id="KN832617">
    <property type="protein sequence ID" value="KII82838.1"/>
    <property type="molecule type" value="Genomic_DNA"/>
</dbReference>
<organism evidence="3 4">
    <name type="scientific">Plicaturopsis crispa FD-325 SS-3</name>
    <dbReference type="NCBI Taxonomy" id="944288"/>
    <lineage>
        <taxon>Eukaryota</taxon>
        <taxon>Fungi</taxon>
        <taxon>Dikarya</taxon>
        <taxon>Basidiomycota</taxon>
        <taxon>Agaricomycotina</taxon>
        <taxon>Agaricomycetes</taxon>
        <taxon>Agaricomycetidae</taxon>
        <taxon>Amylocorticiales</taxon>
        <taxon>Amylocorticiaceae</taxon>
        <taxon>Plicatura</taxon>
        <taxon>Plicaturopsis crispa</taxon>
    </lineage>
</organism>
<feature type="compositionally biased region" description="Acidic residues" evidence="1">
    <location>
        <begin position="149"/>
        <end position="159"/>
    </location>
</feature>
<reference evidence="3 4" key="1">
    <citation type="submission" date="2014-06" db="EMBL/GenBank/DDBJ databases">
        <title>Evolutionary Origins and Diversification of the Mycorrhizal Mutualists.</title>
        <authorList>
            <consortium name="DOE Joint Genome Institute"/>
            <consortium name="Mycorrhizal Genomics Consortium"/>
            <person name="Kohler A."/>
            <person name="Kuo A."/>
            <person name="Nagy L.G."/>
            <person name="Floudas D."/>
            <person name="Copeland A."/>
            <person name="Barry K.W."/>
            <person name="Cichocki N."/>
            <person name="Veneault-Fourrey C."/>
            <person name="LaButti K."/>
            <person name="Lindquist E.A."/>
            <person name="Lipzen A."/>
            <person name="Lundell T."/>
            <person name="Morin E."/>
            <person name="Murat C."/>
            <person name="Riley R."/>
            <person name="Ohm R."/>
            <person name="Sun H."/>
            <person name="Tunlid A."/>
            <person name="Henrissat B."/>
            <person name="Grigoriev I.V."/>
            <person name="Hibbett D.S."/>
            <person name="Martin F."/>
        </authorList>
    </citation>
    <scope>NUCLEOTIDE SEQUENCE [LARGE SCALE GENOMIC DNA]</scope>
    <source>
        <strain evidence="3 4">FD-325 SS-3</strain>
    </source>
</reference>
<evidence type="ECO:0000313" key="3">
    <source>
        <dbReference type="EMBL" id="KII82838.1"/>
    </source>
</evidence>
<dbReference type="AlphaFoldDB" id="A0A0C9T418"/>
<protein>
    <recommendedName>
        <fullName evidence="2">DUF6589 domain-containing protein</fullName>
    </recommendedName>
</protein>
<name>A0A0C9T418_PLICR</name>
<proteinExistence type="predicted"/>
<feature type="region of interest" description="Disordered" evidence="1">
    <location>
        <begin position="143"/>
        <end position="175"/>
    </location>
</feature>
<dbReference type="Proteomes" id="UP000053263">
    <property type="component" value="Unassembled WGS sequence"/>
</dbReference>
<dbReference type="HOGENOM" id="CLU_124776_0_0_1"/>
<sequence length="175" mass="19510">RDVMRGMMLVNVSGVKGHAMPTDINMEHKIGNIKELLKLKGITSSWDRLGDIGATVNLLATIKKQMRTSLGTRYRGISHTDPSTHDLVWKIANYSRENELQKFQRHRTDNLQNKLVPDALDLGTRRLISSTLASFNKQRRSLLTGAAVPDDEGEQDEGPSAEVGMDHTMVASEDE</sequence>
<gene>
    <name evidence="3" type="ORF">PLICRDRAFT_120210</name>
</gene>
<evidence type="ECO:0000313" key="4">
    <source>
        <dbReference type="Proteomes" id="UP000053263"/>
    </source>
</evidence>
<dbReference type="Pfam" id="PF20231">
    <property type="entry name" value="DUF6589"/>
    <property type="match status" value="1"/>
</dbReference>
<feature type="non-terminal residue" evidence="3">
    <location>
        <position position="175"/>
    </location>
</feature>
<accession>A0A0C9T418</accession>
<evidence type="ECO:0000256" key="1">
    <source>
        <dbReference type="SAM" id="MobiDB-lite"/>
    </source>
</evidence>
<feature type="domain" description="DUF6589" evidence="2">
    <location>
        <begin position="1"/>
        <end position="79"/>
    </location>
</feature>
<dbReference type="OrthoDB" id="3152464at2759"/>
<keyword evidence="4" id="KW-1185">Reference proteome</keyword>
<evidence type="ECO:0000259" key="2">
    <source>
        <dbReference type="Pfam" id="PF20231"/>
    </source>
</evidence>